<keyword evidence="1" id="KW-0812">Transmembrane</keyword>
<comment type="caution">
    <text evidence="2">The sequence shown here is derived from an EMBL/GenBank/DDBJ whole genome shotgun (WGS) entry which is preliminary data.</text>
</comment>
<reference evidence="2 3" key="1">
    <citation type="journal article" date="2016" name="Nat. Commun.">
        <title>Thousands of microbial genomes shed light on interconnected biogeochemical processes in an aquifer system.</title>
        <authorList>
            <person name="Anantharaman K."/>
            <person name="Brown C.T."/>
            <person name="Hug L.A."/>
            <person name="Sharon I."/>
            <person name="Castelle C.J."/>
            <person name="Probst A.J."/>
            <person name="Thomas B.C."/>
            <person name="Singh A."/>
            <person name="Wilkins M.J."/>
            <person name="Karaoz U."/>
            <person name="Brodie E.L."/>
            <person name="Williams K.H."/>
            <person name="Hubbard S.S."/>
            <person name="Banfield J.F."/>
        </authorList>
    </citation>
    <scope>NUCLEOTIDE SEQUENCE [LARGE SCALE GENOMIC DNA]</scope>
</reference>
<accession>A0A1F4S3H2</accession>
<evidence type="ECO:0000313" key="2">
    <source>
        <dbReference type="EMBL" id="OGC14982.1"/>
    </source>
</evidence>
<keyword evidence="1" id="KW-0472">Membrane</keyword>
<proteinExistence type="predicted"/>
<gene>
    <name evidence="2" type="ORF">A2290_01480</name>
</gene>
<dbReference type="Proteomes" id="UP000177905">
    <property type="component" value="Unassembled WGS sequence"/>
</dbReference>
<evidence type="ECO:0000313" key="3">
    <source>
        <dbReference type="Proteomes" id="UP000177905"/>
    </source>
</evidence>
<dbReference type="EMBL" id="MEUA01000027">
    <property type="protein sequence ID" value="OGC14982.1"/>
    <property type="molecule type" value="Genomic_DNA"/>
</dbReference>
<feature type="transmembrane region" description="Helical" evidence="1">
    <location>
        <begin position="48"/>
        <end position="67"/>
    </location>
</feature>
<name>A0A1F4S3H2_UNCSA</name>
<organism evidence="2 3">
    <name type="scientific">candidate division WOR-1 bacterium RIFOXYB2_FULL_36_35</name>
    <dbReference type="NCBI Taxonomy" id="1802578"/>
    <lineage>
        <taxon>Bacteria</taxon>
        <taxon>Bacillati</taxon>
        <taxon>Saganbacteria</taxon>
    </lineage>
</organism>
<dbReference type="AlphaFoldDB" id="A0A1F4S3H2"/>
<keyword evidence="1" id="KW-1133">Transmembrane helix</keyword>
<protein>
    <submittedName>
        <fullName evidence="2">Uncharacterized protein</fullName>
    </submittedName>
</protein>
<evidence type="ECO:0000256" key="1">
    <source>
        <dbReference type="SAM" id="Phobius"/>
    </source>
</evidence>
<sequence length="702" mass="80321">MHSNLTTKATWAANKGNEQRIMLLNNGARNVIFPYDYNPKFPQKVKGLYWFVLINYLPSFIPLLYGVQFDPKLCFSPSNMPLLSQRIESASPTDGYLSGNGSSSNISNSQIKILASKIFGLIDPNADPTRSYTLQEIAEAYTKNHSQKIAEGKLPPLLTEKYFFFKKFDLELLKKAVDYLVFHKRVYWEDSNTLKYYNQIAHINRATADFCDNLSSIETFHELFTEFKESLETALFGRVKVSLVAPRISESASRASLQSLDLFSTQDWVKLDSKLINMIRDSIKFEHLPPSSIDEKDKIRIIYHEKKFGITCELTSDDSRGVLISKNTNPTDLEKTLLALVEKVFNRAKEISGNKATQIPTTWHKEKEATPEAKDTLQLTPANVRAKAQGSAQSRISKASIQLTPFLAGSFFKMVERRNPQGKKEEFCLNIMRTPAIALDPVKKEELKNKMVKAFIRSLTPVTCKEGEIFGEKYNIEFISKYVTDAYLESAERLALLIDKDGEILSFASMKKEEEGVFRFSGTVVDPRVQGSRWSVELNERMTDEVSREYNSLSNGTIRLLAFTPADRIVGSLQFLKNIYPNVRTMRSPTQEESILIERLLKKYHKKLGQTLEYDKKFSVWRGITKVILGGLVYDGIRLYHKDPAVTKFCDNIKRENGDMMIITGLYTKWTRRALIIRRFWKNHIVAPFHGIGFFVSRKSFS</sequence>